<dbReference type="CDD" id="cd16376">
    <property type="entry name" value="Avd_like"/>
    <property type="match status" value="1"/>
</dbReference>
<dbReference type="AlphaFoldDB" id="A0AA92UWV6"/>
<name>A0AA92UWV6_9BACT</name>
<dbReference type="InterPro" id="IPR055360">
    <property type="entry name" value="bAvd"/>
</dbReference>
<dbReference type="RefSeq" id="WP_118192394.1">
    <property type="nucleotide sequence ID" value="NZ_QSFW01000059.1"/>
</dbReference>
<comment type="caution">
    <text evidence="2">The sequence shown here is derived from an EMBL/GenBank/DDBJ whole genome shotgun (WGS) entry which is preliminary data.</text>
</comment>
<protein>
    <submittedName>
        <fullName evidence="2">Diversity-generating retroelement protein bAvd family protein</fullName>
    </submittedName>
</protein>
<proteinExistence type="predicted"/>
<dbReference type="Proteomes" id="UP000284990">
    <property type="component" value="Unassembled WGS sequence"/>
</dbReference>
<dbReference type="Pfam" id="PF22296">
    <property type="entry name" value="bAvd"/>
    <property type="match status" value="1"/>
</dbReference>
<evidence type="ECO:0000313" key="3">
    <source>
        <dbReference type="Proteomes" id="UP000284990"/>
    </source>
</evidence>
<organism evidence="2 3">
    <name type="scientific">Segatella copri</name>
    <dbReference type="NCBI Taxonomy" id="165179"/>
    <lineage>
        <taxon>Bacteria</taxon>
        <taxon>Pseudomonadati</taxon>
        <taxon>Bacteroidota</taxon>
        <taxon>Bacteroidia</taxon>
        <taxon>Bacteroidales</taxon>
        <taxon>Prevotellaceae</taxon>
        <taxon>Segatella</taxon>
    </lineage>
</organism>
<evidence type="ECO:0000259" key="1">
    <source>
        <dbReference type="Pfam" id="PF22296"/>
    </source>
</evidence>
<evidence type="ECO:0000313" key="2">
    <source>
        <dbReference type="EMBL" id="RHA81914.1"/>
    </source>
</evidence>
<dbReference type="Gene3D" id="1.20.1440.60">
    <property type="entry name" value="23S rRNA-intervening sequence"/>
    <property type="match status" value="1"/>
</dbReference>
<gene>
    <name evidence="2" type="ORF">DW916_16465</name>
</gene>
<dbReference type="EMBL" id="QSFW01000059">
    <property type="protein sequence ID" value="RHA81914.1"/>
    <property type="molecule type" value="Genomic_DNA"/>
</dbReference>
<dbReference type="SUPFAM" id="SSF158446">
    <property type="entry name" value="IVS-encoded protein-like"/>
    <property type="match status" value="1"/>
</dbReference>
<dbReference type="InterPro" id="IPR036583">
    <property type="entry name" value="23S_rRNA_IVS_sf"/>
</dbReference>
<accession>A0AA92UWV6</accession>
<feature type="domain" description="bAvd-like" evidence="1">
    <location>
        <begin position="12"/>
        <end position="111"/>
    </location>
</feature>
<reference evidence="2 3" key="1">
    <citation type="submission" date="2018-08" db="EMBL/GenBank/DDBJ databases">
        <title>A genome reference for cultivated species of the human gut microbiota.</title>
        <authorList>
            <person name="Zou Y."/>
            <person name="Xue W."/>
            <person name="Luo G."/>
        </authorList>
    </citation>
    <scope>NUCLEOTIDE SEQUENCE [LARGE SCALE GENOMIC DNA]</scope>
    <source>
        <strain evidence="2 3">AM42-23AC</strain>
    </source>
</reference>
<sequence>MAKYDDLPVFKATYDLLFQIFNVSQHWRRDIRYSLGEDLKKEIIEILQLIYQANSTRSKIAYISSCRVKIVKVKLQVRIAKDLKELHINQYAFLAEMMEGVSKQLASWMKSEKKKEQNLEQKEN</sequence>